<comment type="caution">
    <text evidence="10">The sequence shown here is derived from an EMBL/GenBank/DDBJ whole genome shotgun (WGS) entry which is preliminary data.</text>
</comment>
<evidence type="ECO:0000256" key="9">
    <source>
        <dbReference type="RuleBase" id="RU362122"/>
    </source>
</evidence>
<evidence type="ECO:0000256" key="1">
    <source>
        <dbReference type="ARBA" id="ARBA00004651"/>
    </source>
</evidence>
<dbReference type="GO" id="GO:0005886">
    <property type="term" value="C:plasma membrane"/>
    <property type="evidence" value="ECO:0007669"/>
    <property type="project" value="UniProtKB-SubCell"/>
</dbReference>
<keyword evidence="7 9" id="KW-1133">Transmembrane helix</keyword>
<dbReference type="GO" id="GO:0015818">
    <property type="term" value="P:isoleucine transport"/>
    <property type="evidence" value="ECO:0007669"/>
    <property type="project" value="TreeGrafter"/>
</dbReference>
<feature type="transmembrane region" description="Helical" evidence="9">
    <location>
        <begin position="425"/>
        <end position="445"/>
    </location>
</feature>
<evidence type="ECO:0000256" key="7">
    <source>
        <dbReference type="ARBA" id="ARBA00022989"/>
    </source>
</evidence>
<feature type="transmembrane region" description="Helical" evidence="9">
    <location>
        <begin position="82"/>
        <end position="100"/>
    </location>
</feature>
<feature type="transmembrane region" description="Helical" evidence="9">
    <location>
        <begin position="41"/>
        <end position="61"/>
    </location>
</feature>
<evidence type="ECO:0000256" key="3">
    <source>
        <dbReference type="ARBA" id="ARBA00022448"/>
    </source>
</evidence>
<dbReference type="RefSeq" id="WP_261853557.1">
    <property type="nucleotide sequence ID" value="NZ_BQXY01000006.1"/>
</dbReference>
<evidence type="ECO:0000256" key="2">
    <source>
        <dbReference type="ARBA" id="ARBA00008540"/>
    </source>
</evidence>
<proteinExistence type="inferred from homology"/>
<organism evidence="10 11">
    <name type="scientific">Clostridium folliculivorans</name>
    <dbReference type="NCBI Taxonomy" id="2886038"/>
    <lineage>
        <taxon>Bacteria</taxon>
        <taxon>Bacillati</taxon>
        <taxon>Bacillota</taxon>
        <taxon>Clostridia</taxon>
        <taxon>Eubacteriales</taxon>
        <taxon>Clostridiaceae</taxon>
        <taxon>Clostridium</taxon>
    </lineage>
</organism>
<dbReference type="PANTHER" id="PTHR30588:SF0">
    <property type="entry name" value="BRANCHED-CHAIN AMINO ACID PERMEASE BRNQ"/>
    <property type="match status" value="1"/>
</dbReference>
<evidence type="ECO:0000313" key="10">
    <source>
        <dbReference type="EMBL" id="GKU26669.1"/>
    </source>
</evidence>
<keyword evidence="4" id="KW-1003">Cell membrane</keyword>
<name>A0A9W6DBV4_9CLOT</name>
<accession>A0A9W6DBV4</accession>
<dbReference type="GO" id="GO:0005304">
    <property type="term" value="F:L-valine transmembrane transporter activity"/>
    <property type="evidence" value="ECO:0007669"/>
    <property type="project" value="TreeGrafter"/>
</dbReference>
<feature type="transmembrane region" description="Helical" evidence="9">
    <location>
        <begin position="350"/>
        <end position="370"/>
    </location>
</feature>
<feature type="transmembrane region" description="Helical" evidence="9">
    <location>
        <begin position="238"/>
        <end position="259"/>
    </location>
</feature>
<feature type="transmembrane region" description="Helical" evidence="9">
    <location>
        <begin position="324"/>
        <end position="344"/>
    </location>
</feature>
<sequence>MKKRLSFNQNLLIGSLLFGLFFGAGNLIFPVQMGQQAGNHAFTATIGFLITGVGLPILGIIASALSKSESLFDMAKPVSSKYSTIFTCLLYLTIGPLFAIPRTATVAFEVGIHPFISDEYLKIGLIIFSFIFFAITIYFSLKPGQILDWVGRYLTPIFLVLLSVLLIATFISPMGHANNYAAQGNYVAQPLFTGLLDGYNTMDALASVAFSIIIISNIQKLGVKDSNSIAIETCKSGLVSVVGMAIIYASLAYMGATSLGSVSRADNGGTILSLVSNHYFGIVGQVLLAAIVGVACVKTAIGLITSCAEMFSEMFPKTVSYKKYAIAFTLFSFVIANFGLSNLIKFSIPVLMFLYPLVITLILLSLLAPFINKQSDIYKWTTGLTVVAAFFDLLKALPQPLAGNAVVTKLVTFATSYLPGYNYGFGWVIPALCGFIIGLIIWVVGGKNNNAI</sequence>
<keyword evidence="6 9" id="KW-0029">Amino-acid transport</keyword>
<dbReference type="EMBL" id="BQXY01000006">
    <property type="protein sequence ID" value="GKU26669.1"/>
    <property type="molecule type" value="Genomic_DNA"/>
</dbReference>
<dbReference type="Pfam" id="PF05525">
    <property type="entry name" value="Branch_AA_trans"/>
    <property type="match status" value="1"/>
</dbReference>
<comment type="subcellular location">
    <subcellularLocation>
        <location evidence="1 9">Cell membrane</location>
        <topology evidence="1 9">Multi-pass membrane protein</topology>
    </subcellularLocation>
</comment>
<evidence type="ECO:0000256" key="8">
    <source>
        <dbReference type="ARBA" id="ARBA00023136"/>
    </source>
</evidence>
<keyword evidence="5 9" id="KW-0812">Transmembrane</keyword>
<gene>
    <name evidence="10" type="primary">brnQ</name>
    <name evidence="10" type="ORF">CFOLD11_34960</name>
</gene>
<comment type="similarity">
    <text evidence="2 9">Belongs to the branched chain amino acid transporter family.</text>
</comment>
<feature type="transmembrane region" description="Helical" evidence="9">
    <location>
        <begin position="377"/>
        <end position="394"/>
    </location>
</feature>
<feature type="transmembrane region" description="Helical" evidence="9">
    <location>
        <begin position="199"/>
        <end position="218"/>
    </location>
</feature>
<dbReference type="GO" id="GO:0015190">
    <property type="term" value="F:L-leucine transmembrane transporter activity"/>
    <property type="evidence" value="ECO:0007669"/>
    <property type="project" value="TreeGrafter"/>
</dbReference>
<evidence type="ECO:0000256" key="6">
    <source>
        <dbReference type="ARBA" id="ARBA00022970"/>
    </source>
</evidence>
<keyword evidence="11" id="KW-1185">Reference proteome</keyword>
<feature type="transmembrane region" description="Helical" evidence="9">
    <location>
        <begin position="279"/>
        <end position="304"/>
    </location>
</feature>
<protein>
    <recommendedName>
        <fullName evidence="9">Branched-chain amino acid transport system carrier protein</fullName>
    </recommendedName>
</protein>
<feature type="transmembrane region" description="Helical" evidence="9">
    <location>
        <begin position="153"/>
        <end position="171"/>
    </location>
</feature>
<feature type="transmembrane region" description="Helical" evidence="9">
    <location>
        <begin position="120"/>
        <end position="141"/>
    </location>
</feature>
<dbReference type="GO" id="GO:0015188">
    <property type="term" value="F:L-isoleucine transmembrane transporter activity"/>
    <property type="evidence" value="ECO:0007669"/>
    <property type="project" value="TreeGrafter"/>
</dbReference>
<comment type="function">
    <text evidence="9">Component of the transport system for branched-chain amino acids.</text>
</comment>
<feature type="transmembrane region" description="Helical" evidence="9">
    <location>
        <begin position="12"/>
        <end position="29"/>
    </location>
</feature>
<dbReference type="AlphaFoldDB" id="A0A9W6DBV4"/>
<evidence type="ECO:0000256" key="4">
    <source>
        <dbReference type="ARBA" id="ARBA00022475"/>
    </source>
</evidence>
<keyword evidence="8 9" id="KW-0472">Membrane</keyword>
<reference evidence="10" key="1">
    <citation type="journal article" date="2023" name="Int. J. Syst. Evol. Microbiol.">
        <title>&lt;i&gt;Clostridium folliculivorans&lt;/i&gt; sp. nov., isolated from soil samples of an organic paddy in Japan.</title>
        <authorList>
            <person name="Tazawa J."/>
            <person name="Kobayashi H."/>
            <person name="Tanizawa Y."/>
            <person name="Uchino A."/>
            <person name="Tanaka F."/>
            <person name="Urashima Y."/>
            <person name="Miura S."/>
            <person name="Sakamoto M."/>
            <person name="Ohkuma M."/>
            <person name="Tohno M."/>
        </authorList>
    </citation>
    <scope>NUCLEOTIDE SEQUENCE</scope>
    <source>
        <strain evidence="10">D1-1</strain>
    </source>
</reference>
<dbReference type="NCBIfam" id="TIGR00796">
    <property type="entry name" value="livcs"/>
    <property type="match status" value="1"/>
</dbReference>
<dbReference type="InterPro" id="IPR004685">
    <property type="entry name" value="Brnchd-chn_aa_trnsp_Livcs"/>
</dbReference>
<keyword evidence="3 9" id="KW-0813">Transport</keyword>
<dbReference type="Proteomes" id="UP001057868">
    <property type="component" value="Unassembled WGS sequence"/>
</dbReference>
<dbReference type="PANTHER" id="PTHR30588">
    <property type="entry name" value="BRANCHED-CHAIN AMINO ACID TRANSPORT SYSTEM 2 CARRIER PROTEIN"/>
    <property type="match status" value="1"/>
</dbReference>
<evidence type="ECO:0000313" key="11">
    <source>
        <dbReference type="Proteomes" id="UP001057868"/>
    </source>
</evidence>
<evidence type="ECO:0000256" key="5">
    <source>
        <dbReference type="ARBA" id="ARBA00022692"/>
    </source>
</evidence>
<dbReference type="GO" id="GO:0015820">
    <property type="term" value="P:L-leucine transport"/>
    <property type="evidence" value="ECO:0007669"/>
    <property type="project" value="TreeGrafter"/>
</dbReference>